<evidence type="ECO:0008006" key="10">
    <source>
        <dbReference type="Google" id="ProtNLM"/>
    </source>
</evidence>
<dbReference type="EMBL" id="CAEY01000170">
    <property type="status" value="NOT_ANNOTATED_CDS"/>
    <property type="molecule type" value="Genomic_DNA"/>
</dbReference>
<dbReference type="GO" id="GO:0003735">
    <property type="term" value="F:structural constituent of ribosome"/>
    <property type="evidence" value="ECO:0007669"/>
    <property type="project" value="TreeGrafter"/>
</dbReference>
<comment type="function">
    <text evidence="7">Mitochondrial ribosome (mitoribosome) assembly factor. Binds at the interface of the head and body domains of the mitochondrial small ribosomal subunit (mt-SSU), occluding the mRNA channel and preventing compaction of the head domain towards the body. Probable inactive methyltransferase: retains the characteristic folding and ability to bind S-adenosyl-L-methionine, but it probably lost its methyltransferase activity.</text>
</comment>
<protein>
    <recommendedName>
        <fullName evidence="10">Methyltransferase domain-containing protein</fullName>
    </recommendedName>
</protein>
<sequence>MSLINYPIQDIHVRVDLDANSDQVGLAARSCVDENCTGERGDKDVNLERARLFDEHVLSSFNYFTDNLFSVYTSQSIRQVTTTVNKVELHADIDEKLTQGLRARAQPGRRALPTVDLPVTLESACYKVISKYKRPAFKDDVFRVHNQFHHRQLPSEPAEIQQKYKEIEYRYVQKENFVLSELDPISREEELRKREEKIQATLKKEIYNWQPVEYDEYNSIVYMAARLAPNFAATKFVLHDIKCTYPDFKPKTLFDFGSGVGTTIWAANEIWPKSFSEYFCVDISKEAHDIARLLLKQGDDTKPLIYEGIFTRQFLPVASDIKYDLVVSAFSLLELPSLRSRVNTIENLWHKTDDLLVIIEHGKKAGFAAVLEARNLVLQITGHKVTDTFNVDSEIRGVTESDDNQVPSSHIIGPCPHNYPCPKLFTGQIEPCNFSVSFNHLQYGELSKILWGNREEFSYCVIQKKPRNFKENPPWPRVISPVIRKQASALCKLCCPDGTIKNIRVGKQRDTKNLYNLVKLSKWSDLLPVTIHQVEKLD</sequence>
<evidence type="ECO:0000256" key="3">
    <source>
        <dbReference type="ARBA" id="ARBA00022946"/>
    </source>
</evidence>
<dbReference type="EnsemblMetazoa" id="tetur13g01690.1">
    <property type="protein sequence ID" value="tetur13g01690.1"/>
    <property type="gene ID" value="tetur13g01690"/>
</dbReference>
<keyword evidence="9" id="KW-1185">Reference proteome</keyword>
<evidence type="ECO:0000256" key="5">
    <source>
        <dbReference type="ARBA" id="ARBA00023014"/>
    </source>
</evidence>
<evidence type="ECO:0000256" key="6">
    <source>
        <dbReference type="ARBA" id="ARBA00023128"/>
    </source>
</evidence>
<keyword evidence="5" id="KW-0411">Iron-sulfur</keyword>
<dbReference type="eggNOG" id="KOG2539">
    <property type="taxonomic scope" value="Eukaryota"/>
</dbReference>
<reference evidence="9" key="1">
    <citation type="submission" date="2011-08" db="EMBL/GenBank/DDBJ databases">
        <authorList>
            <person name="Rombauts S."/>
        </authorList>
    </citation>
    <scope>NUCLEOTIDE SEQUENCE</scope>
    <source>
        <strain evidence="9">London</strain>
    </source>
</reference>
<evidence type="ECO:0000313" key="9">
    <source>
        <dbReference type="Proteomes" id="UP000015104"/>
    </source>
</evidence>
<proteinExistence type="predicted"/>
<dbReference type="InterPro" id="IPR015324">
    <property type="entry name" value="Ribosomal_Rsm22-like"/>
</dbReference>
<comment type="subcellular location">
    <subcellularLocation>
        <location evidence="1">Mitochondrion</location>
    </subcellularLocation>
</comment>
<evidence type="ECO:0000313" key="8">
    <source>
        <dbReference type="EnsemblMetazoa" id="tetur13g01690.1"/>
    </source>
</evidence>
<dbReference type="GO" id="GO:0046872">
    <property type="term" value="F:metal ion binding"/>
    <property type="evidence" value="ECO:0007669"/>
    <property type="project" value="UniProtKB-KW"/>
</dbReference>
<dbReference type="InterPro" id="IPR052571">
    <property type="entry name" value="Mt_RNA_Methyltransferase"/>
</dbReference>
<dbReference type="STRING" id="32264.T1KJY6"/>
<evidence type="ECO:0000256" key="7">
    <source>
        <dbReference type="ARBA" id="ARBA00045681"/>
    </source>
</evidence>
<reference evidence="8" key="2">
    <citation type="submission" date="2015-06" db="UniProtKB">
        <authorList>
            <consortium name="EnsemblMetazoa"/>
        </authorList>
    </citation>
    <scope>IDENTIFICATION</scope>
</reference>
<dbReference type="HOGENOM" id="CLU_033285_2_0_1"/>
<keyword evidence="3" id="KW-0809">Transit peptide</keyword>
<evidence type="ECO:0000256" key="4">
    <source>
        <dbReference type="ARBA" id="ARBA00023004"/>
    </source>
</evidence>
<dbReference type="GO" id="GO:0051536">
    <property type="term" value="F:iron-sulfur cluster binding"/>
    <property type="evidence" value="ECO:0007669"/>
    <property type="project" value="UniProtKB-KW"/>
</dbReference>
<keyword evidence="6" id="KW-0496">Mitochondrion</keyword>
<dbReference type="GO" id="GO:0008168">
    <property type="term" value="F:methyltransferase activity"/>
    <property type="evidence" value="ECO:0007669"/>
    <property type="project" value="InterPro"/>
</dbReference>
<accession>T1KJY6</accession>
<dbReference type="InterPro" id="IPR029063">
    <property type="entry name" value="SAM-dependent_MTases_sf"/>
</dbReference>
<keyword evidence="4" id="KW-0408">Iron</keyword>
<dbReference type="SUPFAM" id="SSF53335">
    <property type="entry name" value="S-adenosyl-L-methionine-dependent methyltransferases"/>
    <property type="match status" value="1"/>
</dbReference>
<dbReference type="AlphaFoldDB" id="T1KJY6"/>
<dbReference type="PANTHER" id="PTHR13184">
    <property type="entry name" value="37S RIBOSOMAL PROTEIN S22"/>
    <property type="match status" value="1"/>
</dbReference>
<dbReference type="Proteomes" id="UP000015104">
    <property type="component" value="Unassembled WGS sequence"/>
</dbReference>
<organism evidence="8 9">
    <name type="scientific">Tetranychus urticae</name>
    <name type="common">Two-spotted spider mite</name>
    <dbReference type="NCBI Taxonomy" id="32264"/>
    <lineage>
        <taxon>Eukaryota</taxon>
        <taxon>Metazoa</taxon>
        <taxon>Ecdysozoa</taxon>
        <taxon>Arthropoda</taxon>
        <taxon>Chelicerata</taxon>
        <taxon>Arachnida</taxon>
        <taxon>Acari</taxon>
        <taxon>Acariformes</taxon>
        <taxon>Trombidiformes</taxon>
        <taxon>Prostigmata</taxon>
        <taxon>Eleutherengona</taxon>
        <taxon>Raphignathae</taxon>
        <taxon>Tetranychoidea</taxon>
        <taxon>Tetranychidae</taxon>
        <taxon>Tetranychus</taxon>
    </lineage>
</organism>
<keyword evidence="2" id="KW-0479">Metal-binding</keyword>
<dbReference type="Gene3D" id="3.40.50.150">
    <property type="entry name" value="Vaccinia Virus protein VP39"/>
    <property type="match status" value="1"/>
</dbReference>
<dbReference type="GO" id="GO:0005763">
    <property type="term" value="C:mitochondrial small ribosomal subunit"/>
    <property type="evidence" value="ECO:0007669"/>
    <property type="project" value="TreeGrafter"/>
</dbReference>
<dbReference type="PANTHER" id="PTHR13184:SF5">
    <property type="entry name" value="METHYLTRANSFERASE-LIKE PROTEIN 17, MITOCHONDRIAL"/>
    <property type="match status" value="1"/>
</dbReference>
<evidence type="ECO:0000256" key="2">
    <source>
        <dbReference type="ARBA" id="ARBA00022723"/>
    </source>
</evidence>
<dbReference type="Pfam" id="PF09243">
    <property type="entry name" value="Rsm22"/>
    <property type="match status" value="1"/>
</dbReference>
<dbReference type="GO" id="GO:0006412">
    <property type="term" value="P:translation"/>
    <property type="evidence" value="ECO:0007669"/>
    <property type="project" value="InterPro"/>
</dbReference>
<evidence type="ECO:0000256" key="1">
    <source>
        <dbReference type="ARBA" id="ARBA00004173"/>
    </source>
</evidence>
<name>T1KJY6_TETUR</name>